<dbReference type="InterPro" id="IPR011576">
    <property type="entry name" value="Pyridox_Oxase_N"/>
</dbReference>
<dbReference type="EMBL" id="JAGGLC010000005">
    <property type="protein sequence ID" value="MBP1987947.1"/>
    <property type="molecule type" value="Genomic_DNA"/>
</dbReference>
<dbReference type="Proteomes" id="UP000823736">
    <property type="component" value="Unassembled WGS sequence"/>
</dbReference>
<organism evidence="3 4">
    <name type="scientific">Halolamina salifodinae</name>
    <dbReference type="NCBI Taxonomy" id="1202767"/>
    <lineage>
        <taxon>Archaea</taxon>
        <taxon>Methanobacteriati</taxon>
        <taxon>Methanobacteriota</taxon>
        <taxon>Stenosarchaea group</taxon>
        <taxon>Halobacteria</taxon>
        <taxon>Halobacteriales</taxon>
        <taxon>Haloferacaceae</taxon>
    </lineage>
</organism>
<evidence type="ECO:0000259" key="2">
    <source>
        <dbReference type="Pfam" id="PF01243"/>
    </source>
</evidence>
<evidence type="ECO:0000313" key="3">
    <source>
        <dbReference type="EMBL" id="MBP1987947.1"/>
    </source>
</evidence>
<gene>
    <name evidence="3" type="ORF">J2753_002457</name>
</gene>
<dbReference type="AlphaFoldDB" id="A0A8T4GY29"/>
<dbReference type="RefSeq" id="WP_209492301.1">
    <property type="nucleotide sequence ID" value="NZ_JAGGLC010000005.1"/>
</dbReference>
<evidence type="ECO:0000313" key="4">
    <source>
        <dbReference type="Proteomes" id="UP000823736"/>
    </source>
</evidence>
<evidence type="ECO:0000256" key="1">
    <source>
        <dbReference type="ARBA" id="ARBA00023002"/>
    </source>
</evidence>
<dbReference type="PANTHER" id="PTHR35176:SF6">
    <property type="entry name" value="HEME OXYGENASE HI_0854-RELATED"/>
    <property type="match status" value="1"/>
</dbReference>
<dbReference type="SUPFAM" id="SSF50475">
    <property type="entry name" value="FMN-binding split barrel"/>
    <property type="match status" value="1"/>
</dbReference>
<dbReference type="InterPro" id="IPR019920">
    <property type="entry name" value="F420-binding_dom_put"/>
</dbReference>
<dbReference type="NCBIfam" id="TIGR03618">
    <property type="entry name" value="Rv1155_F420"/>
    <property type="match status" value="1"/>
</dbReference>
<dbReference type="Gene3D" id="2.30.110.10">
    <property type="entry name" value="Electron Transport, Fmn-binding Protein, Chain A"/>
    <property type="match status" value="1"/>
</dbReference>
<dbReference type="GO" id="GO:0070967">
    <property type="term" value="F:coenzyme F420 binding"/>
    <property type="evidence" value="ECO:0007669"/>
    <property type="project" value="TreeGrafter"/>
</dbReference>
<dbReference type="GO" id="GO:0005829">
    <property type="term" value="C:cytosol"/>
    <property type="evidence" value="ECO:0007669"/>
    <property type="project" value="TreeGrafter"/>
</dbReference>
<name>A0A8T4GY29_9EURY</name>
<dbReference type="Pfam" id="PF01243">
    <property type="entry name" value="PNPOx_N"/>
    <property type="match status" value="1"/>
</dbReference>
<dbReference type="InterPro" id="IPR012349">
    <property type="entry name" value="Split_barrel_FMN-bd"/>
</dbReference>
<sequence>MIPESHVDIFESESFAHLSTMLPDGTPHVTPVWVDHEDREYVLVNTARGRRKEKNVRNDPSVALSVTDPDDGYRYVSVRGEAELTEEGAKEHIDKLAQRYFDQEEYPHHGEESGARVLIKIPTDRIMTSG</sequence>
<keyword evidence="4" id="KW-1185">Reference proteome</keyword>
<dbReference type="GO" id="GO:0016627">
    <property type="term" value="F:oxidoreductase activity, acting on the CH-CH group of donors"/>
    <property type="evidence" value="ECO:0007669"/>
    <property type="project" value="TreeGrafter"/>
</dbReference>
<protein>
    <submittedName>
        <fullName evidence="3">PPOX class probable F420-dependent enzyme</fullName>
    </submittedName>
</protein>
<comment type="caution">
    <text evidence="3">The sequence shown here is derived from an EMBL/GenBank/DDBJ whole genome shotgun (WGS) entry which is preliminary data.</text>
</comment>
<dbReference type="InterPro" id="IPR052019">
    <property type="entry name" value="F420H2_bilvrd_red/Heme_oxyg"/>
</dbReference>
<proteinExistence type="predicted"/>
<dbReference type="OrthoDB" id="10511at2157"/>
<accession>A0A8T4GY29</accession>
<dbReference type="PANTHER" id="PTHR35176">
    <property type="entry name" value="HEME OXYGENASE HI_0854-RELATED"/>
    <property type="match status" value="1"/>
</dbReference>
<feature type="domain" description="Pyridoxamine 5'-phosphate oxidase N-terminal" evidence="2">
    <location>
        <begin position="3"/>
        <end position="126"/>
    </location>
</feature>
<keyword evidence="1" id="KW-0560">Oxidoreductase</keyword>
<reference evidence="3" key="1">
    <citation type="submission" date="2021-03" db="EMBL/GenBank/DDBJ databases">
        <title>Genomic Encyclopedia of Type Strains, Phase IV (KMG-IV): sequencing the most valuable type-strain genomes for metagenomic binning, comparative biology and taxonomic classification.</title>
        <authorList>
            <person name="Goeker M."/>
        </authorList>
    </citation>
    <scope>NUCLEOTIDE SEQUENCE</scope>
    <source>
        <strain evidence="3">DSM 26232</strain>
    </source>
</reference>